<dbReference type="Proteomes" id="UP000054561">
    <property type="component" value="Unassembled WGS sequence"/>
</dbReference>
<protein>
    <submittedName>
        <fullName evidence="2">Uncharacterized protein</fullName>
    </submittedName>
</protein>
<feature type="compositionally biased region" description="Polar residues" evidence="1">
    <location>
        <begin position="59"/>
        <end position="71"/>
    </location>
</feature>
<name>A0A0D9QJM9_PLAFR</name>
<dbReference type="RefSeq" id="XP_012336234.1">
    <property type="nucleotide sequence ID" value="XM_012480811.1"/>
</dbReference>
<dbReference type="GeneID" id="24268504"/>
<organism evidence="2 3">
    <name type="scientific">Plasmodium fragile</name>
    <dbReference type="NCBI Taxonomy" id="5857"/>
    <lineage>
        <taxon>Eukaryota</taxon>
        <taxon>Sar</taxon>
        <taxon>Alveolata</taxon>
        <taxon>Apicomplexa</taxon>
        <taxon>Aconoidasida</taxon>
        <taxon>Haemosporida</taxon>
        <taxon>Plasmodiidae</taxon>
        <taxon>Plasmodium</taxon>
        <taxon>Plasmodium (Plasmodium)</taxon>
    </lineage>
</organism>
<sequence>MEKESQEMSLDGDLHLECNPQGGFKENKSCDVAEEGCHVIKEINATNLGHREEEVGGQEKSSSTNHTCEQPQWNCTNRMRQTRRNCNGPFEHEENCLHLKALEIFHHLGEEGTNQGGDDHSSTSCNDTDYTNFEDSDAEVDSCGDDEEDVAQEVNFGTTLENISLMNKQAMHKAVLH</sequence>
<evidence type="ECO:0000313" key="2">
    <source>
        <dbReference type="EMBL" id="KJP87143.1"/>
    </source>
</evidence>
<evidence type="ECO:0000256" key="1">
    <source>
        <dbReference type="SAM" id="MobiDB-lite"/>
    </source>
</evidence>
<evidence type="ECO:0000313" key="3">
    <source>
        <dbReference type="Proteomes" id="UP000054561"/>
    </source>
</evidence>
<feature type="region of interest" description="Disordered" evidence="1">
    <location>
        <begin position="48"/>
        <end position="71"/>
    </location>
</feature>
<dbReference type="EMBL" id="KQ001679">
    <property type="protein sequence ID" value="KJP87143.1"/>
    <property type="molecule type" value="Genomic_DNA"/>
</dbReference>
<dbReference type="AlphaFoldDB" id="A0A0D9QJM9"/>
<gene>
    <name evidence="2" type="ORF">AK88_03190</name>
</gene>
<accession>A0A0D9QJM9</accession>
<feature type="region of interest" description="Disordered" evidence="1">
    <location>
        <begin position="110"/>
        <end position="131"/>
    </location>
</feature>
<dbReference type="VEuPathDB" id="PlasmoDB:AK88_03190"/>
<reference evidence="2 3" key="1">
    <citation type="submission" date="2014-03" db="EMBL/GenBank/DDBJ databases">
        <title>The Genome Sequence of Plasmodium fragile nilgiri.</title>
        <authorList>
            <consortium name="The Broad Institute Genomics Platform"/>
            <consortium name="The Broad Institute Genome Sequencing Center for Infectious Disease"/>
            <person name="Neafsey D."/>
            <person name="Duraisingh M."/>
            <person name="Young S.K."/>
            <person name="Zeng Q."/>
            <person name="Gargeya S."/>
            <person name="Abouelleil A."/>
            <person name="Alvarado L."/>
            <person name="Chapman S.B."/>
            <person name="Gainer-Dewar J."/>
            <person name="Goldberg J."/>
            <person name="Griggs A."/>
            <person name="Gujja S."/>
            <person name="Hansen M."/>
            <person name="Howarth C."/>
            <person name="Imamovic A."/>
            <person name="Larimer J."/>
            <person name="Pearson M."/>
            <person name="Poon T.W."/>
            <person name="Priest M."/>
            <person name="Roberts A."/>
            <person name="Saif S."/>
            <person name="Shea T."/>
            <person name="Sykes S."/>
            <person name="Wortman J."/>
            <person name="Nusbaum C."/>
            <person name="Birren B."/>
        </authorList>
    </citation>
    <scope>NUCLEOTIDE SEQUENCE [LARGE SCALE GENOMIC DNA]</scope>
    <source>
        <strain evidence="3">nilgiri</strain>
    </source>
</reference>
<keyword evidence="3" id="KW-1185">Reference proteome</keyword>
<feature type="compositionally biased region" description="Polar residues" evidence="1">
    <location>
        <begin position="122"/>
        <end position="131"/>
    </location>
</feature>
<proteinExistence type="predicted"/>